<dbReference type="OMA" id="NFRCNEP"/>
<feature type="region of interest" description="Disordered" evidence="1">
    <location>
        <begin position="93"/>
        <end position="112"/>
    </location>
</feature>
<sequence length="481" mass="54564">MSQRNGLPTVSYSPTDITIPQSIYDKIPNLEDYKNLKEAERKIDLLIARKALDFQAIQQKTIHPFEYKSNTGLLRVFVYNTCENQPWQKQLQQQQQQQQQQQTEYVPDPNAEPTWTLRVEGKFIGDNKVEATESSRLKFSTFLSAASIDLLPNEHYPNLEESQQNIIEWRDDGSNNAMRNPSIDTSFDGLDVKRNGLHNIKVKIALLLKSYSSKLQLSDEMAQFIGKTECTQQEAMYTIWIYVLWNKLLKNTEEYMHVPAVENHSMSLSDKSGAGAGVGAGVGVGVGAGAGVAGTGSGDINNDFSLTVADDTLFELLKVREFTFKDLYRLIQPHFKPREPVMIEYEVDTRTSNTLGNLIVDIPVELPINLSQAQKELLELNKSAFETLSQHDAMIEKLNQKISLAIIALRNANSREIFFSELSKDPVGFIQKWLETQSETLKALKSDEGYDEEVVRRAQYFIDNEDMIKEKIDLLFGASKF</sequence>
<dbReference type="Gene3D" id="1.10.245.10">
    <property type="entry name" value="SWIB/MDM2 domain"/>
    <property type="match status" value="1"/>
</dbReference>
<evidence type="ECO:0000256" key="1">
    <source>
        <dbReference type="SAM" id="MobiDB-lite"/>
    </source>
</evidence>
<dbReference type="HOGENOM" id="CLU_032070_0_0_1"/>
<dbReference type="STRING" id="379508.A5DYK8"/>
<dbReference type="KEGG" id="lel:PVL30_003288"/>
<dbReference type="InParanoid" id="A5DYK8"/>
<dbReference type="PANTHER" id="PTHR13844">
    <property type="entry name" value="SWI/SNF-RELATED MATRIX-ASSOCIATED ACTIN-DEPENDENT REGULATOR OF CHROMATIN SUBFAMILY D"/>
    <property type="match status" value="1"/>
</dbReference>
<feature type="compositionally biased region" description="Low complexity" evidence="1">
    <location>
        <begin position="93"/>
        <end position="102"/>
    </location>
</feature>
<dbReference type="AlphaFoldDB" id="A5DYK8"/>
<protein>
    <submittedName>
        <fullName evidence="2">Uncharacterized protein</fullName>
    </submittedName>
</protein>
<gene>
    <name evidence="2" type="ORF">LELG_02445</name>
</gene>
<dbReference type="GeneID" id="5233604"/>
<dbReference type="Proteomes" id="UP000001996">
    <property type="component" value="Unassembled WGS sequence"/>
</dbReference>
<proteinExistence type="predicted"/>
<keyword evidence="3" id="KW-1185">Reference proteome</keyword>
<dbReference type="OrthoDB" id="10263741at2759"/>
<dbReference type="FunCoup" id="A5DYK8">
    <property type="interactions" value="716"/>
</dbReference>
<dbReference type="eggNOG" id="KOG2570">
    <property type="taxonomic scope" value="Eukaryota"/>
</dbReference>
<accession>A5DYK8</accession>
<reference evidence="2 3" key="1">
    <citation type="journal article" date="2009" name="Nature">
        <title>Evolution of pathogenicity and sexual reproduction in eight Candida genomes.</title>
        <authorList>
            <person name="Butler G."/>
            <person name="Rasmussen M.D."/>
            <person name="Lin M.F."/>
            <person name="Santos M.A."/>
            <person name="Sakthikumar S."/>
            <person name="Munro C.A."/>
            <person name="Rheinbay E."/>
            <person name="Grabherr M."/>
            <person name="Forche A."/>
            <person name="Reedy J.L."/>
            <person name="Agrafioti I."/>
            <person name="Arnaud M.B."/>
            <person name="Bates S."/>
            <person name="Brown A.J."/>
            <person name="Brunke S."/>
            <person name="Costanzo M.C."/>
            <person name="Fitzpatrick D.A."/>
            <person name="de Groot P.W."/>
            <person name="Harris D."/>
            <person name="Hoyer L.L."/>
            <person name="Hube B."/>
            <person name="Klis F.M."/>
            <person name="Kodira C."/>
            <person name="Lennard N."/>
            <person name="Logue M.E."/>
            <person name="Martin R."/>
            <person name="Neiman A.M."/>
            <person name="Nikolaou E."/>
            <person name="Quail M.A."/>
            <person name="Quinn J."/>
            <person name="Santos M.C."/>
            <person name="Schmitzberger F.F."/>
            <person name="Sherlock G."/>
            <person name="Shah P."/>
            <person name="Silverstein K.A."/>
            <person name="Skrzypek M.S."/>
            <person name="Soll D."/>
            <person name="Staggs R."/>
            <person name="Stansfield I."/>
            <person name="Stumpf M.P."/>
            <person name="Sudbery P.E."/>
            <person name="Srikantha T."/>
            <person name="Zeng Q."/>
            <person name="Berman J."/>
            <person name="Berriman M."/>
            <person name="Heitman J."/>
            <person name="Gow N.A."/>
            <person name="Lorenz M.C."/>
            <person name="Birren B.W."/>
            <person name="Kellis M."/>
            <person name="Cuomo C.A."/>
        </authorList>
    </citation>
    <scope>NUCLEOTIDE SEQUENCE [LARGE SCALE GENOMIC DNA]</scope>
    <source>
        <strain evidence="3">ATCC 11503 / BCRC 21390 / CBS 2605 / JCM 1781 / NBRC 1676 / NRRL YB-4239</strain>
    </source>
</reference>
<evidence type="ECO:0000313" key="3">
    <source>
        <dbReference type="Proteomes" id="UP000001996"/>
    </source>
</evidence>
<dbReference type="InterPro" id="IPR036885">
    <property type="entry name" value="SWIB_MDM2_dom_sf"/>
</dbReference>
<dbReference type="EMBL" id="CH981526">
    <property type="protein sequence ID" value="EDK44266.1"/>
    <property type="molecule type" value="Genomic_DNA"/>
</dbReference>
<name>A5DYK8_LODEL</name>
<organism evidence="2 3">
    <name type="scientific">Lodderomyces elongisporus (strain ATCC 11503 / CBS 2605 / JCM 1781 / NBRC 1676 / NRRL YB-4239)</name>
    <name type="common">Yeast</name>
    <name type="synonym">Saccharomyces elongisporus</name>
    <dbReference type="NCBI Taxonomy" id="379508"/>
    <lineage>
        <taxon>Eukaryota</taxon>
        <taxon>Fungi</taxon>
        <taxon>Dikarya</taxon>
        <taxon>Ascomycota</taxon>
        <taxon>Saccharomycotina</taxon>
        <taxon>Pichiomycetes</taxon>
        <taxon>Debaryomycetaceae</taxon>
        <taxon>Candida/Lodderomyces clade</taxon>
        <taxon>Lodderomyces</taxon>
    </lineage>
</organism>
<dbReference type="SUPFAM" id="SSF47592">
    <property type="entry name" value="SWIB/MDM2 domain"/>
    <property type="match status" value="2"/>
</dbReference>
<dbReference type="VEuPathDB" id="FungiDB:LELG_02445"/>
<evidence type="ECO:0000313" key="2">
    <source>
        <dbReference type="EMBL" id="EDK44266.1"/>
    </source>
</evidence>